<dbReference type="Gene3D" id="2.40.160.60">
    <property type="entry name" value="Outer membrane protein transport protein (OMPP1/FadL/TodX)"/>
    <property type="match status" value="1"/>
</dbReference>
<sequence>MVIKTVKRFLLAIVLLVVLAPLCAASAPGFGARAIGMGGAYTAVADDGSAAYWNPAGITQVKVGLALDGGLEGSLQQMEALQKQDPAALDNALGLKAGASLTLSNFGLHYVTDQRAAIESGAVPKTMRIDQTNQVAFTIAHELTDLFAFGLNAKYVTVSTEKFTETGQIAQADGKGVAVDLGAMFKVGKLVRLGAVLKDFGLTKLERSGEDEWPTQLVLGGAVKVPLFGTVVAADLATPLSQDQDPTFHLGVEQPLLGIFALRAGGYHDSAGLNLTTGCGLKLGPVAFDVAANLDAAKVTTVYATAQLKF</sequence>
<proteinExistence type="predicted"/>
<evidence type="ECO:0000256" key="1">
    <source>
        <dbReference type="SAM" id="SignalP"/>
    </source>
</evidence>
<accession>A0A8J6LM25</accession>
<comment type="caution">
    <text evidence="2">The sequence shown here is derived from an EMBL/GenBank/DDBJ whole genome shotgun (WGS) entry which is preliminary data.</text>
</comment>
<feature type="chain" id="PRO_5035207781" description="DUF5723 domain-containing protein" evidence="1">
    <location>
        <begin position="27"/>
        <end position="310"/>
    </location>
</feature>
<reference evidence="2" key="1">
    <citation type="submission" date="2020-06" db="EMBL/GenBank/DDBJ databases">
        <title>Novel chitinolytic bacterium.</title>
        <authorList>
            <person name="Ungkulpasvich U."/>
            <person name="Kosugi A."/>
            <person name="Uke A."/>
        </authorList>
    </citation>
    <scope>NUCLEOTIDE SEQUENCE</scope>
    <source>
        <strain evidence="2">UUS1-1</strain>
    </source>
</reference>
<dbReference type="EMBL" id="JAAKDE010000012">
    <property type="protein sequence ID" value="MBA2133174.1"/>
    <property type="molecule type" value="Genomic_DNA"/>
</dbReference>
<dbReference type="AlphaFoldDB" id="A0A8J6LM25"/>
<feature type="signal peptide" evidence="1">
    <location>
        <begin position="1"/>
        <end position="26"/>
    </location>
</feature>
<evidence type="ECO:0000313" key="3">
    <source>
        <dbReference type="Proteomes" id="UP000657177"/>
    </source>
</evidence>
<name>A0A8J6LM25_9FIRM</name>
<gene>
    <name evidence="2" type="ORF">G5B42_06415</name>
</gene>
<dbReference type="SUPFAM" id="SSF56935">
    <property type="entry name" value="Porins"/>
    <property type="match status" value="1"/>
</dbReference>
<keyword evidence="3" id="KW-1185">Reference proteome</keyword>
<evidence type="ECO:0000313" key="2">
    <source>
        <dbReference type="EMBL" id="MBA2133174.1"/>
    </source>
</evidence>
<dbReference type="Proteomes" id="UP000657177">
    <property type="component" value="Unassembled WGS sequence"/>
</dbReference>
<protein>
    <recommendedName>
        <fullName evidence="4">DUF5723 domain-containing protein</fullName>
    </recommendedName>
</protein>
<organism evidence="2 3">
    <name type="scientific">Capillibacterium thermochitinicola</name>
    <dbReference type="NCBI Taxonomy" id="2699427"/>
    <lineage>
        <taxon>Bacteria</taxon>
        <taxon>Bacillati</taxon>
        <taxon>Bacillota</taxon>
        <taxon>Capillibacterium</taxon>
    </lineage>
</organism>
<evidence type="ECO:0008006" key="4">
    <source>
        <dbReference type="Google" id="ProtNLM"/>
    </source>
</evidence>
<keyword evidence="1" id="KW-0732">Signal</keyword>